<dbReference type="InterPro" id="IPR052018">
    <property type="entry name" value="PHP_domain"/>
</dbReference>
<feature type="domain" description="Polymerase/histidinol phosphatase N-terminal" evidence="1">
    <location>
        <begin position="3"/>
        <end position="68"/>
    </location>
</feature>
<organism evidence="2 3">
    <name type="scientific">Rudaeicoccus suwonensis</name>
    <dbReference type="NCBI Taxonomy" id="657409"/>
    <lineage>
        <taxon>Bacteria</taxon>
        <taxon>Bacillati</taxon>
        <taxon>Actinomycetota</taxon>
        <taxon>Actinomycetes</taxon>
        <taxon>Micrococcales</taxon>
        <taxon>Dermacoccaceae</taxon>
        <taxon>Rudaeicoccus</taxon>
    </lineage>
</organism>
<dbReference type="RefSeq" id="WP_145229982.1">
    <property type="nucleotide sequence ID" value="NZ_VIVQ01000003.1"/>
</dbReference>
<dbReference type="GO" id="GO:0004534">
    <property type="term" value="F:5'-3' RNA exonuclease activity"/>
    <property type="evidence" value="ECO:0007669"/>
    <property type="project" value="TreeGrafter"/>
</dbReference>
<dbReference type="SMART" id="SM00481">
    <property type="entry name" value="POLIIIAc"/>
    <property type="match status" value="1"/>
</dbReference>
<dbReference type="AlphaFoldDB" id="A0A561E197"/>
<dbReference type="EMBL" id="VIVQ01000003">
    <property type="protein sequence ID" value="TWE09372.1"/>
    <property type="molecule type" value="Genomic_DNA"/>
</dbReference>
<keyword evidence="3" id="KW-1185">Reference proteome</keyword>
<gene>
    <name evidence="2" type="ORF">BKA23_3074</name>
</gene>
<dbReference type="InterPro" id="IPR016195">
    <property type="entry name" value="Pol/histidinol_Pase-like"/>
</dbReference>
<dbReference type="Gene3D" id="3.20.20.140">
    <property type="entry name" value="Metal-dependent hydrolases"/>
    <property type="match status" value="1"/>
</dbReference>
<dbReference type="PANTHER" id="PTHR42924">
    <property type="entry name" value="EXONUCLEASE"/>
    <property type="match status" value="1"/>
</dbReference>
<protein>
    <recommendedName>
        <fullName evidence="1">Polymerase/histidinol phosphatase N-terminal domain-containing protein</fullName>
    </recommendedName>
</protein>
<dbReference type="InterPro" id="IPR003141">
    <property type="entry name" value="Pol/His_phosphatase_N"/>
</dbReference>
<evidence type="ECO:0000259" key="1">
    <source>
        <dbReference type="SMART" id="SM00481"/>
    </source>
</evidence>
<comment type="caution">
    <text evidence="2">The sequence shown here is derived from an EMBL/GenBank/DDBJ whole genome shotgun (WGS) entry which is preliminary data.</text>
</comment>
<dbReference type="PANTHER" id="PTHR42924:SF3">
    <property type="entry name" value="POLYMERASE_HISTIDINOL PHOSPHATASE N-TERMINAL DOMAIN-CONTAINING PROTEIN"/>
    <property type="match status" value="1"/>
</dbReference>
<dbReference type="SUPFAM" id="SSF89550">
    <property type="entry name" value="PHP domain-like"/>
    <property type="match status" value="1"/>
</dbReference>
<name>A0A561E197_9MICO</name>
<dbReference type="GO" id="GO:0035312">
    <property type="term" value="F:5'-3' DNA exonuclease activity"/>
    <property type="evidence" value="ECO:0007669"/>
    <property type="project" value="TreeGrafter"/>
</dbReference>
<dbReference type="Pfam" id="PF02811">
    <property type="entry name" value="PHP"/>
    <property type="match status" value="1"/>
</dbReference>
<dbReference type="CDD" id="cd07438">
    <property type="entry name" value="PHP_HisPPase_AMP"/>
    <property type="match status" value="1"/>
</dbReference>
<accession>A0A561E197</accession>
<dbReference type="Proteomes" id="UP000318297">
    <property type="component" value="Unassembled WGS sequence"/>
</dbReference>
<dbReference type="OrthoDB" id="9804333at2"/>
<dbReference type="Gene3D" id="1.10.150.650">
    <property type="match status" value="1"/>
</dbReference>
<proteinExistence type="predicted"/>
<sequence length="282" mass="29476">MRIDLHTHSTCSDGTQSPADVVRSAAAAGLDVVALTDHDSTRGWSDASDAALETGVSLVPGIEVSCATDGISVHLLGYLVDPGDAALLAELEHARSSRRTRAQRIVDKLAPDTGLTWDMVQQQFGPETTIGRPHIADALIAHGVVASREEAFASYLHNSSKYHVSHYAPDPVTATALVRAAGGVPVMAHPFAAKRGRTVADDVIERMTQAGLAGLEVHHRDHDAAAVDKGTALAADLGLLVTGSSDYHGAGKPNRLGENTTTPEVLEQIIAQATSGVRVTAP</sequence>
<dbReference type="InterPro" id="IPR004013">
    <property type="entry name" value="PHP_dom"/>
</dbReference>
<evidence type="ECO:0000313" key="2">
    <source>
        <dbReference type="EMBL" id="TWE09372.1"/>
    </source>
</evidence>
<reference evidence="2 3" key="1">
    <citation type="submission" date="2019-06" db="EMBL/GenBank/DDBJ databases">
        <title>Sequencing the genomes of 1000 actinobacteria strains.</title>
        <authorList>
            <person name="Klenk H.-P."/>
        </authorList>
    </citation>
    <scope>NUCLEOTIDE SEQUENCE [LARGE SCALE GENOMIC DNA]</scope>
    <source>
        <strain evidence="2 3">DSM 19560</strain>
    </source>
</reference>
<evidence type="ECO:0000313" key="3">
    <source>
        <dbReference type="Proteomes" id="UP000318297"/>
    </source>
</evidence>